<evidence type="ECO:0000313" key="1">
    <source>
        <dbReference type="EMBL" id="CCH30213.1"/>
    </source>
</evidence>
<organism evidence="1 2">
    <name type="scientific">Saccharothrix espanaensis (strain ATCC 51144 / DSM 44229 / JCM 9112 / NBRC 15066 / NRRL 15764)</name>
    <dbReference type="NCBI Taxonomy" id="1179773"/>
    <lineage>
        <taxon>Bacteria</taxon>
        <taxon>Bacillati</taxon>
        <taxon>Actinomycetota</taxon>
        <taxon>Actinomycetes</taxon>
        <taxon>Pseudonocardiales</taxon>
        <taxon>Pseudonocardiaceae</taxon>
        <taxon>Saccharothrix</taxon>
    </lineage>
</organism>
<sequence>MRLAEAVAGRLRSWSRSSSTGLAVCDAGGVVSGRAIYAGLELHFPLGKSDC</sequence>
<gene>
    <name evidence="1" type="ordered locus">BN6_29040</name>
</gene>
<dbReference type="STRING" id="1179773.BN6_29040"/>
<keyword evidence="2" id="KW-1185">Reference proteome</keyword>
<protein>
    <submittedName>
        <fullName evidence="1">Uncharacterized protein</fullName>
    </submittedName>
</protein>
<evidence type="ECO:0000313" key="2">
    <source>
        <dbReference type="Proteomes" id="UP000006281"/>
    </source>
</evidence>
<proteinExistence type="predicted"/>
<dbReference type="HOGENOM" id="CLU_3103514_0_0_11"/>
<dbReference type="KEGG" id="sesp:BN6_29040"/>
<dbReference type="AlphaFoldDB" id="K0K0W7"/>
<name>K0K0W7_SACES</name>
<dbReference type="Proteomes" id="UP000006281">
    <property type="component" value="Chromosome"/>
</dbReference>
<dbReference type="EMBL" id="HE804045">
    <property type="protein sequence ID" value="CCH30213.1"/>
    <property type="molecule type" value="Genomic_DNA"/>
</dbReference>
<reference evidence="1 2" key="1">
    <citation type="journal article" date="2012" name="BMC Genomics">
        <title>Complete genome sequence of Saccharothrix espanaensis DSM 44229T and comparison to the other completely sequenced Pseudonocardiaceae.</title>
        <authorList>
            <person name="Strobel T."/>
            <person name="Al-Dilaimi A."/>
            <person name="Blom J."/>
            <person name="Gessner A."/>
            <person name="Kalinowski J."/>
            <person name="Luzhetska M."/>
            <person name="Puhler A."/>
            <person name="Szczepanowski R."/>
            <person name="Bechthold A."/>
            <person name="Ruckert C."/>
        </authorList>
    </citation>
    <scope>NUCLEOTIDE SEQUENCE [LARGE SCALE GENOMIC DNA]</scope>
    <source>
        <strain evidence="2">ATCC 51144 / DSM 44229 / JCM 9112 / NBRC 15066 / NRRL 15764</strain>
    </source>
</reference>
<accession>K0K0W7</accession>